<evidence type="ECO:0000313" key="3">
    <source>
        <dbReference type="EMBL" id="KAJ1915380.1"/>
    </source>
</evidence>
<dbReference type="GO" id="GO:0006487">
    <property type="term" value="P:protein N-linked glycosylation"/>
    <property type="evidence" value="ECO:0007669"/>
    <property type="project" value="TreeGrafter"/>
</dbReference>
<dbReference type="Pfam" id="PF01793">
    <property type="entry name" value="Glyco_transf_15"/>
    <property type="match status" value="1"/>
</dbReference>
<keyword evidence="4" id="KW-1185">Reference proteome</keyword>
<comment type="similarity">
    <text evidence="1">Belongs to the glycosyltransferase 15 family.</text>
</comment>
<reference evidence="3" key="1">
    <citation type="submission" date="2022-07" db="EMBL/GenBank/DDBJ databases">
        <title>Phylogenomic reconstructions and comparative analyses of Kickxellomycotina fungi.</title>
        <authorList>
            <person name="Reynolds N.K."/>
            <person name="Stajich J.E."/>
            <person name="Barry K."/>
            <person name="Grigoriev I.V."/>
            <person name="Crous P."/>
            <person name="Smith M.E."/>
        </authorList>
    </citation>
    <scope>NUCLEOTIDE SEQUENCE</scope>
    <source>
        <strain evidence="3">RSA 861</strain>
    </source>
</reference>
<proteinExistence type="inferred from homology"/>
<protein>
    <submittedName>
        <fullName evidence="3">Alpha-1,2-mannosyltransferase ktr1</fullName>
    </submittedName>
</protein>
<dbReference type="InterPro" id="IPR029044">
    <property type="entry name" value="Nucleotide-diphossugar_trans"/>
</dbReference>
<dbReference type="InterPro" id="IPR002685">
    <property type="entry name" value="Glyco_trans_15"/>
</dbReference>
<dbReference type="Proteomes" id="UP001150569">
    <property type="component" value="Unassembled WGS sequence"/>
</dbReference>
<organism evidence="3 4">
    <name type="scientific">Tieghemiomyces parasiticus</name>
    <dbReference type="NCBI Taxonomy" id="78921"/>
    <lineage>
        <taxon>Eukaryota</taxon>
        <taxon>Fungi</taxon>
        <taxon>Fungi incertae sedis</taxon>
        <taxon>Zoopagomycota</taxon>
        <taxon>Kickxellomycotina</taxon>
        <taxon>Dimargaritomycetes</taxon>
        <taxon>Dimargaritales</taxon>
        <taxon>Dimargaritaceae</taxon>
        <taxon>Tieghemiomyces</taxon>
    </lineage>
</organism>
<dbReference type="GO" id="GO:0016020">
    <property type="term" value="C:membrane"/>
    <property type="evidence" value="ECO:0007669"/>
    <property type="project" value="InterPro"/>
</dbReference>
<gene>
    <name evidence="3" type="primary">KTR1_2</name>
    <name evidence="3" type="ORF">IWQ60_008456</name>
</gene>
<dbReference type="PANTHER" id="PTHR31121">
    <property type="entry name" value="ALPHA-1,2 MANNOSYLTRANSFERASE KTR1"/>
    <property type="match status" value="1"/>
</dbReference>
<dbReference type="SUPFAM" id="SSF53448">
    <property type="entry name" value="Nucleotide-diphospho-sugar transferases"/>
    <property type="match status" value="1"/>
</dbReference>
<accession>A0A9W8DLL5</accession>
<dbReference type="EMBL" id="JANBPT010000632">
    <property type="protein sequence ID" value="KAJ1915380.1"/>
    <property type="molecule type" value="Genomic_DNA"/>
</dbReference>
<evidence type="ECO:0000256" key="1">
    <source>
        <dbReference type="ARBA" id="ARBA00007677"/>
    </source>
</evidence>
<keyword evidence="2" id="KW-0808">Transferase</keyword>
<dbReference type="PANTHER" id="PTHR31121:SF6">
    <property type="entry name" value="ALPHA-1,2 MANNOSYLTRANSFERASE KTR1"/>
    <property type="match status" value="1"/>
</dbReference>
<dbReference type="AlphaFoldDB" id="A0A9W8DLL5"/>
<name>A0A9W8DLL5_9FUNG</name>
<evidence type="ECO:0000313" key="4">
    <source>
        <dbReference type="Proteomes" id="UP001150569"/>
    </source>
</evidence>
<dbReference type="GO" id="GO:0000026">
    <property type="term" value="F:alpha-1,2-mannosyltransferase activity"/>
    <property type="evidence" value="ECO:0007669"/>
    <property type="project" value="TreeGrafter"/>
</dbReference>
<sequence length="410" mass="47438">MPSLRLLKVLLAIGTIVTVLHLLLSPNLPRGYQAGVPPESPRYVYHHYTTVNHYPDATDGAGQTPNATANHAPLEAALALPPLASTAGPVKACFVILVRNRELFALRASIRQLEDRFNHKYHYPYVFLNDEPFTDEFMRYITRFTSGNATFGVVPTEHWSYPPWIDQQKAIIARIKMGNVIYGSSESYRHMCRFNSGFFYHHPLLAEYEYYWRVEPGVDFTCDIDYDPFVYMKQRDLTYGFTISMKEIAETVPTLWETTRQFMRARPGLVDPKRNTLGWVTDQSLEAYNLCHFWSNFEIARLDFFRSEKYQAYFDYLDRAGGFFYERWGDAPVHSLAAAMFLPKEKIHWFDDIGYVHQKIENCPMDSDVNYDKCTCNPMSNFYLLMPSCTREFKALDADASLDISGLLKP</sequence>
<evidence type="ECO:0000256" key="2">
    <source>
        <dbReference type="ARBA" id="ARBA00022679"/>
    </source>
</evidence>
<dbReference type="GO" id="GO:0005794">
    <property type="term" value="C:Golgi apparatus"/>
    <property type="evidence" value="ECO:0007669"/>
    <property type="project" value="TreeGrafter"/>
</dbReference>
<dbReference type="FunFam" id="3.90.550.10:FF:000051">
    <property type="entry name" value="Alpha-1,2-mannosyltransferase (Ktr4)"/>
    <property type="match status" value="1"/>
</dbReference>
<dbReference type="Gene3D" id="3.90.550.10">
    <property type="entry name" value="Spore Coat Polysaccharide Biosynthesis Protein SpsA, Chain A"/>
    <property type="match status" value="1"/>
</dbReference>
<dbReference type="OrthoDB" id="439943at2759"/>
<dbReference type="GO" id="GO:0000032">
    <property type="term" value="P:cell wall mannoprotein biosynthetic process"/>
    <property type="evidence" value="ECO:0007669"/>
    <property type="project" value="TreeGrafter"/>
</dbReference>
<comment type="caution">
    <text evidence="3">The sequence shown here is derived from an EMBL/GenBank/DDBJ whole genome shotgun (WGS) entry which is preliminary data.</text>
</comment>